<dbReference type="EMBL" id="AUPZ01000005">
    <property type="protein sequence ID" value="EQB39946.1"/>
    <property type="molecule type" value="Genomic_DNA"/>
</dbReference>
<dbReference type="RefSeq" id="WP_021287274.1">
    <property type="nucleotide sequence ID" value="NZ_AUPZ01000005.1"/>
</dbReference>
<dbReference type="PATRIC" id="fig|1172190.3.peg.980"/>
<organism evidence="2 3">
    <name type="scientific">Sulfurimonas hongkongensis</name>
    <dbReference type="NCBI Taxonomy" id="1172190"/>
    <lineage>
        <taxon>Bacteria</taxon>
        <taxon>Pseudomonadati</taxon>
        <taxon>Campylobacterota</taxon>
        <taxon>Epsilonproteobacteria</taxon>
        <taxon>Campylobacterales</taxon>
        <taxon>Sulfurimonadaceae</taxon>
        <taxon>Sulfurimonas</taxon>
    </lineage>
</organism>
<dbReference type="Proteomes" id="UP000015520">
    <property type="component" value="Unassembled WGS sequence"/>
</dbReference>
<sequence length="327" mass="36977">MKIILSIFVLIFTTAYARTIIDDHGRVVKVPEHITKIYAASPPLSMSLLAFNPDLVAGLNSPFNEIQKKFVGSAYDKPVVGGFMGQGNIPNFEILASVKPDVVIMWSRMSGHEKILAKLEKLSIPVLLVNNESIYDLITQFELYAKLTGDEARANELIAYTKESLNLVEHMQGTLAKQKPISYYFAQGIDGQYSECEGSFHLEPFKYAGAKNALDCKMSSNYGMEKISLETILLSDPDVIVAMEKSFVESIYDNPQFSTLRAVKEKKVFLVPSSPFNYISRPPSFMRLLGIRWLIDSFYPTLRASSFLDEKEEFFKLFFVQRKRDAN</sequence>
<dbReference type="InterPro" id="IPR002491">
    <property type="entry name" value="ABC_transptr_periplasmic_BD"/>
</dbReference>
<feature type="domain" description="Fe/B12 periplasmic-binding" evidence="1">
    <location>
        <begin position="36"/>
        <end position="302"/>
    </location>
</feature>
<dbReference type="eggNOG" id="COG0614">
    <property type="taxonomic scope" value="Bacteria"/>
</dbReference>
<dbReference type="Gene3D" id="3.40.50.1980">
    <property type="entry name" value="Nitrogenase molybdenum iron protein domain"/>
    <property type="match status" value="2"/>
</dbReference>
<protein>
    <submittedName>
        <fullName evidence="2">ABC transporter substrate-binding protein</fullName>
    </submittedName>
</protein>
<dbReference type="InterPro" id="IPR050902">
    <property type="entry name" value="ABC_Transporter_SBP"/>
</dbReference>
<dbReference type="Gene3D" id="1.20.58.2180">
    <property type="match status" value="1"/>
</dbReference>
<dbReference type="PROSITE" id="PS50983">
    <property type="entry name" value="FE_B12_PBP"/>
    <property type="match status" value="1"/>
</dbReference>
<dbReference type="OrthoDB" id="9775594at2"/>
<evidence type="ECO:0000313" key="3">
    <source>
        <dbReference type="Proteomes" id="UP000015520"/>
    </source>
</evidence>
<dbReference type="GO" id="GO:0071281">
    <property type="term" value="P:cellular response to iron ion"/>
    <property type="evidence" value="ECO:0007669"/>
    <property type="project" value="TreeGrafter"/>
</dbReference>
<evidence type="ECO:0000313" key="2">
    <source>
        <dbReference type="EMBL" id="EQB39946.1"/>
    </source>
</evidence>
<name>T0JP49_9BACT</name>
<dbReference type="AlphaFoldDB" id="T0JP49"/>
<dbReference type="Pfam" id="PF01497">
    <property type="entry name" value="Peripla_BP_2"/>
    <property type="match status" value="1"/>
</dbReference>
<comment type="caution">
    <text evidence="2">The sequence shown here is derived from an EMBL/GenBank/DDBJ whole genome shotgun (WGS) entry which is preliminary data.</text>
</comment>
<accession>T0JP49</accession>
<evidence type="ECO:0000259" key="1">
    <source>
        <dbReference type="PROSITE" id="PS50983"/>
    </source>
</evidence>
<dbReference type="PANTHER" id="PTHR30535:SF34">
    <property type="entry name" value="MOLYBDATE-BINDING PROTEIN MOLA"/>
    <property type="match status" value="1"/>
</dbReference>
<dbReference type="PANTHER" id="PTHR30535">
    <property type="entry name" value="VITAMIN B12-BINDING PROTEIN"/>
    <property type="match status" value="1"/>
</dbReference>
<dbReference type="SUPFAM" id="SSF53807">
    <property type="entry name" value="Helical backbone' metal receptor"/>
    <property type="match status" value="1"/>
</dbReference>
<proteinExistence type="predicted"/>
<dbReference type="STRING" id="1172190.M947_05015"/>
<gene>
    <name evidence="2" type="ORF">M947_05015</name>
</gene>
<reference evidence="2 3" key="1">
    <citation type="submission" date="2013-07" db="EMBL/GenBank/DDBJ databases">
        <title>Sulfurimonas hongkongensis AST-10 Genome Sequencing.</title>
        <authorList>
            <person name="Cai L."/>
            <person name="Zhang T."/>
        </authorList>
    </citation>
    <scope>NUCLEOTIDE SEQUENCE [LARGE SCALE GENOMIC DNA]</scope>
    <source>
        <strain evidence="2 3">AST-10</strain>
    </source>
</reference>
<keyword evidence="3" id="KW-1185">Reference proteome</keyword>